<reference evidence="1" key="1">
    <citation type="journal article" date="2022" name="bioRxiv">
        <title>Sequencing and chromosome-scale assembly of the giantPleurodeles waltlgenome.</title>
        <authorList>
            <person name="Brown T."/>
            <person name="Elewa A."/>
            <person name="Iarovenko S."/>
            <person name="Subramanian E."/>
            <person name="Araus A.J."/>
            <person name="Petzold A."/>
            <person name="Susuki M."/>
            <person name="Suzuki K.-i.T."/>
            <person name="Hayashi T."/>
            <person name="Toyoda A."/>
            <person name="Oliveira C."/>
            <person name="Osipova E."/>
            <person name="Leigh N.D."/>
            <person name="Simon A."/>
            <person name="Yun M.H."/>
        </authorList>
    </citation>
    <scope>NUCLEOTIDE SEQUENCE</scope>
    <source>
        <strain evidence="1">20211129_DDA</strain>
        <tissue evidence="1">Liver</tissue>
    </source>
</reference>
<keyword evidence="2" id="KW-1185">Reference proteome</keyword>
<comment type="caution">
    <text evidence="1">The sequence shown here is derived from an EMBL/GenBank/DDBJ whole genome shotgun (WGS) entry which is preliminary data.</text>
</comment>
<accession>A0AAV7WN70</accession>
<gene>
    <name evidence="1" type="ORF">NDU88_001990</name>
</gene>
<protein>
    <submittedName>
        <fullName evidence="1">Uncharacterized protein</fullName>
    </submittedName>
</protein>
<dbReference type="Proteomes" id="UP001066276">
    <property type="component" value="Chromosome 1_1"/>
</dbReference>
<evidence type="ECO:0000313" key="1">
    <source>
        <dbReference type="EMBL" id="KAJ1214371.1"/>
    </source>
</evidence>
<name>A0AAV7WN70_PLEWA</name>
<evidence type="ECO:0000313" key="2">
    <source>
        <dbReference type="Proteomes" id="UP001066276"/>
    </source>
</evidence>
<proteinExistence type="predicted"/>
<dbReference type="EMBL" id="JANPWB010000001">
    <property type="protein sequence ID" value="KAJ1214371.1"/>
    <property type="molecule type" value="Genomic_DNA"/>
</dbReference>
<organism evidence="1 2">
    <name type="scientific">Pleurodeles waltl</name>
    <name type="common">Iberian ribbed newt</name>
    <dbReference type="NCBI Taxonomy" id="8319"/>
    <lineage>
        <taxon>Eukaryota</taxon>
        <taxon>Metazoa</taxon>
        <taxon>Chordata</taxon>
        <taxon>Craniata</taxon>
        <taxon>Vertebrata</taxon>
        <taxon>Euteleostomi</taxon>
        <taxon>Amphibia</taxon>
        <taxon>Batrachia</taxon>
        <taxon>Caudata</taxon>
        <taxon>Salamandroidea</taxon>
        <taxon>Salamandridae</taxon>
        <taxon>Pleurodelinae</taxon>
        <taxon>Pleurodeles</taxon>
    </lineage>
</organism>
<dbReference type="AlphaFoldDB" id="A0AAV7WN70"/>
<sequence length="209" mass="23677">MQAQVTKTTYLGKRLSDHNPLELTMRWGRASVPVPTWRLQPMILEDTALREELAQTITTFFHNNAGSASSPLVEWEAFKVVIRGVTMGATSGVRKTLITELTQVGDRLGILEKESISHPTKAQKLHELRTEHAQLVERLQKFDYAKYKERTHKEGDKAGPLLARLIRGDLAPTPILHINTPHQGDIITQLDINTAFKDYSQHYTPPHQQ</sequence>